<accession>A0A261EYX1</accession>
<protein>
    <submittedName>
        <fullName evidence="2">TPR repeat-containing protein</fullName>
    </submittedName>
</protein>
<evidence type="ECO:0000256" key="1">
    <source>
        <dbReference type="SAM" id="MobiDB-lite"/>
    </source>
</evidence>
<dbReference type="Proteomes" id="UP000216454">
    <property type="component" value="Unassembled WGS sequence"/>
</dbReference>
<evidence type="ECO:0000313" key="3">
    <source>
        <dbReference type="Proteomes" id="UP000216454"/>
    </source>
</evidence>
<sequence length="1110" mass="120256">MAEAVADAAAGGNHGEPGGVLKRMNRIAQWRKEYPDMITLTPLIKSKVIAGIPSGSFKPSYDYGWAQLPSAKSRGFCIGMFLDRTHFVPLAFADAQGRVFVGSSAATGPSRLDPSLLFEKEHDQNVPVSWLNGTPQADDDMIAQAVVGGIYTMPMDSSSPVRVGTWIKWHDRYTITDIRPGIRVQNRCRLEYRDALTVAFVELSGLYSHGAPKPFGADNIVAHLAQEAPLAAIRAAAADIRDTRSDAGNVSGLDEYFVDIMNDVGALQPMSGLEARHGREPLETMQSSNSGRVYFLWHDDLTPAQCLSALRVEGTVNRFLAIDEALKINEQYGFLPTESTITKQQAAQLDFALLENPALSILSDPMREAARPGEIHSDPVVSLAPRARVKAVREYMLHPFPSTDHEAQQDQDPDLDSLQTTGSEWVYRKVLVSLLHGIRTPFRHDLDFRSNLRNGCVAIEMTAAGDALMPTKRFDTGSDSWVETSQGERIAMAVDYNLRMGMIIAAMAFGVDPTVTSVSVRLDSLGLEEAVREQSEAMTTLIAQLLGPLGDQGNAAHTPTGSRSDPKDMDSHASLRIDSDAAGVASQGASQAPLSAAAADSSPSQSATASASAGAESSSETAASAMAEADTHSGGATDSPSMGYALSVRSQDPAEGTDANADGGAEQMDSFSLLKPLVTVTFTREKFLDALKTRGLSDPLDLYRSFNARMAFDDNGRLVPIEPSFDIHSTKFAPAGAQEVPEMSDMPFTEDVAKILGCHDVTGLAIQRADLLQRAVTDFHRIASDDSTTSADKARHVMRIVDALGDPELTQMAPQVTSAIIDGHDLPDLPFHATRNLEAADEEARSHLEMGDAEGAIAVAEEAVARMDAFFATADGVPRYFNSYAERVVYNRLFAMHGEKVVLIPDKLFGLHMALANFIAQVKSPKDALPHMNMLVKYAPAYSTAHMLLATQMAVAQDWDSVYAASLNALRVSLARDDASYAYYRLAYAEWMRDRFDVAAACYLLSLQINPGQMPPAQQELQQLVANAVSQNIPVPRSVDQAVQVLRSEGIPVWPHMELTDIVRDAERVCVDMGLFIPGANLATASSRMNDTSVTRMGAEDWQFRQSLGA</sequence>
<dbReference type="InterPro" id="IPR011990">
    <property type="entry name" value="TPR-like_helical_dom_sf"/>
</dbReference>
<keyword evidence="3" id="KW-1185">Reference proteome</keyword>
<feature type="region of interest" description="Disordered" evidence="1">
    <location>
        <begin position="549"/>
        <end position="644"/>
    </location>
</feature>
<dbReference type="AlphaFoldDB" id="A0A261EYX1"/>
<dbReference type="EMBL" id="MWWQ01000006">
    <property type="protein sequence ID" value="OZG52069.1"/>
    <property type="molecule type" value="Genomic_DNA"/>
</dbReference>
<name>A0A261EYX1_9BIFI</name>
<dbReference type="Gene3D" id="1.25.40.10">
    <property type="entry name" value="Tetratricopeptide repeat domain"/>
    <property type="match status" value="1"/>
</dbReference>
<reference evidence="2 3" key="1">
    <citation type="journal article" date="2017" name="BMC Genomics">
        <title>Comparative genomic and phylogenomic analyses of the Bifidobacteriaceae family.</title>
        <authorList>
            <person name="Lugli G.A."/>
            <person name="Milani C."/>
            <person name="Turroni F."/>
            <person name="Duranti S."/>
            <person name="Mancabelli L."/>
            <person name="Mangifesta M."/>
            <person name="Ferrario C."/>
            <person name="Modesto M."/>
            <person name="Mattarelli P."/>
            <person name="Jiri K."/>
            <person name="van Sinderen D."/>
            <person name="Ventura M."/>
        </authorList>
    </citation>
    <scope>NUCLEOTIDE SEQUENCE [LARGE SCALE GENOMIC DNA]</scope>
    <source>
        <strain evidence="2 3">DSM 24744</strain>
    </source>
</reference>
<feature type="compositionally biased region" description="Basic and acidic residues" evidence="1">
    <location>
        <begin position="564"/>
        <end position="579"/>
    </location>
</feature>
<feature type="compositionally biased region" description="Low complexity" evidence="1">
    <location>
        <begin position="580"/>
        <end position="628"/>
    </location>
</feature>
<organism evidence="2 3">
    <name type="scientific">Pseudoscardovia suis</name>
    <dbReference type="NCBI Taxonomy" id="987063"/>
    <lineage>
        <taxon>Bacteria</taxon>
        <taxon>Bacillati</taxon>
        <taxon>Actinomycetota</taxon>
        <taxon>Actinomycetes</taxon>
        <taxon>Bifidobacteriales</taxon>
        <taxon>Bifidobacteriaceae</taxon>
        <taxon>Pseudoscardovia</taxon>
    </lineage>
</organism>
<evidence type="ECO:0000313" key="2">
    <source>
        <dbReference type="EMBL" id="OZG52069.1"/>
    </source>
</evidence>
<gene>
    <name evidence="2" type="ORF">PSSU_0852</name>
</gene>
<comment type="caution">
    <text evidence="2">The sequence shown here is derived from an EMBL/GenBank/DDBJ whole genome shotgun (WGS) entry which is preliminary data.</text>
</comment>
<proteinExistence type="predicted"/>
<dbReference type="SUPFAM" id="SSF48452">
    <property type="entry name" value="TPR-like"/>
    <property type="match status" value="1"/>
</dbReference>